<name>A0ABU0S857_9HYPH</name>
<feature type="domain" description="EamA" evidence="7">
    <location>
        <begin position="178"/>
        <end position="305"/>
    </location>
</feature>
<dbReference type="EMBL" id="JAUSZT010000003">
    <property type="protein sequence ID" value="MDQ0996943.1"/>
    <property type="molecule type" value="Genomic_DNA"/>
</dbReference>
<dbReference type="PANTHER" id="PTHR32322:SF2">
    <property type="entry name" value="EAMA DOMAIN-CONTAINING PROTEIN"/>
    <property type="match status" value="1"/>
</dbReference>
<organism evidence="8 9">
    <name type="scientific">Phyllobacterium ifriqiyense</name>
    <dbReference type="NCBI Taxonomy" id="314238"/>
    <lineage>
        <taxon>Bacteria</taxon>
        <taxon>Pseudomonadati</taxon>
        <taxon>Pseudomonadota</taxon>
        <taxon>Alphaproteobacteria</taxon>
        <taxon>Hyphomicrobiales</taxon>
        <taxon>Phyllobacteriaceae</taxon>
        <taxon>Phyllobacterium</taxon>
    </lineage>
</organism>
<feature type="transmembrane region" description="Helical" evidence="6">
    <location>
        <begin position="289"/>
        <end position="308"/>
    </location>
</feature>
<comment type="caution">
    <text evidence="8">The sequence shown here is derived from an EMBL/GenBank/DDBJ whole genome shotgun (WGS) entry which is preliminary data.</text>
</comment>
<dbReference type="InterPro" id="IPR037185">
    <property type="entry name" value="EmrE-like"/>
</dbReference>
<feature type="transmembrane region" description="Helical" evidence="6">
    <location>
        <begin position="113"/>
        <end position="132"/>
    </location>
</feature>
<sequence length="318" mass="33900">MIYRVSLCGYKSVVSFNDPAVPPMSVRFLPALFVLLWATGFIGARYAMPYMEPFLFLMARFAIAGAILGVWVILAGNNWPDRRGAMHAIIAGCLIHGAYLGAVFWAIHKGLPAGMSALVVGLQPLITALIAGVTLGEKIQPRHWAGLGVGFIGVAMVLWPKLSISADGITPATVGASIFSVIAISVGTVWQKRFVGQIDLKAGTTLQYLGAMVVMAIMTLLFETHEIIWSGSLVFAMFWLVVVLSIGAVLLLMILINQGAVSKVASLFYLVPGVTALMAYVLFGETLTLFQLVGMAIATLGVALSTAGQSRRATLPSR</sequence>
<comment type="similarity">
    <text evidence="2">Belongs to the EamA transporter family.</text>
</comment>
<accession>A0ABU0S857</accession>
<dbReference type="Proteomes" id="UP001237780">
    <property type="component" value="Unassembled WGS sequence"/>
</dbReference>
<keyword evidence="9" id="KW-1185">Reference proteome</keyword>
<comment type="subcellular location">
    <subcellularLocation>
        <location evidence="1">Membrane</location>
        <topology evidence="1">Multi-pass membrane protein</topology>
    </subcellularLocation>
</comment>
<proteinExistence type="inferred from homology"/>
<reference evidence="8 9" key="1">
    <citation type="submission" date="2023-07" db="EMBL/GenBank/DDBJ databases">
        <title>Comparative genomics of wheat-associated soil bacteria to identify genetic determinants of phenazine resistance.</title>
        <authorList>
            <person name="Mouncey N."/>
        </authorList>
    </citation>
    <scope>NUCLEOTIDE SEQUENCE [LARGE SCALE GENOMIC DNA]</scope>
    <source>
        <strain evidence="8 9">W4I11</strain>
    </source>
</reference>
<dbReference type="Pfam" id="PF00892">
    <property type="entry name" value="EamA"/>
    <property type="match status" value="2"/>
</dbReference>
<feature type="transmembrane region" description="Helical" evidence="6">
    <location>
        <begin position="228"/>
        <end position="255"/>
    </location>
</feature>
<evidence type="ECO:0000256" key="2">
    <source>
        <dbReference type="ARBA" id="ARBA00007362"/>
    </source>
</evidence>
<feature type="transmembrane region" description="Helical" evidence="6">
    <location>
        <begin position="267"/>
        <end position="283"/>
    </location>
</feature>
<feature type="transmembrane region" description="Helical" evidence="6">
    <location>
        <begin position="168"/>
        <end position="190"/>
    </location>
</feature>
<evidence type="ECO:0000256" key="4">
    <source>
        <dbReference type="ARBA" id="ARBA00022989"/>
    </source>
</evidence>
<evidence type="ECO:0000259" key="7">
    <source>
        <dbReference type="Pfam" id="PF00892"/>
    </source>
</evidence>
<feature type="transmembrane region" description="Helical" evidence="6">
    <location>
        <begin position="54"/>
        <end position="74"/>
    </location>
</feature>
<protein>
    <submittedName>
        <fullName evidence="8">Drug/metabolite transporter (DMT)-like permease</fullName>
    </submittedName>
</protein>
<feature type="transmembrane region" description="Helical" evidence="6">
    <location>
        <begin position="28"/>
        <end position="48"/>
    </location>
</feature>
<evidence type="ECO:0000313" key="9">
    <source>
        <dbReference type="Proteomes" id="UP001237780"/>
    </source>
</evidence>
<dbReference type="InterPro" id="IPR050638">
    <property type="entry name" value="AA-Vitamin_Transporters"/>
</dbReference>
<gene>
    <name evidence="8" type="ORF">QFZ34_002125</name>
</gene>
<keyword evidence="3 6" id="KW-0812">Transmembrane</keyword>
<evidence type="ECO:0000256" key="6">
    <source>
        <dbReference type="SAM" id="Phobius"/>
    </source>
</evidence>
<evidence type="ECO:0000256" key="5">
    <source>
        <dbReference type="ARBA" id="ARBA00023136"/>
    </source>
</evidence>
<dbReference type="PANTHER" id="PTHR32322">
    <property type="entry name" value="INNER MEMBRANE TRANSPORTER"/>
    <property type="match status" value="1"/>
</dbReference>
<keyword evidence="4 6" id="KW-1133">Transmembrane helix</keyword>
<evidence type="ECO:0000313" key="8">
    <source>
        <dbReference type="EMBL" id="MDQ0996943.1"/>
    </source>
</evidence>
<evidence type="ECO:0000256" key="1">
    <source>
        <dbReference type="ARBA" id="ARBA00004141"/>
    </source>
</evidence>
<keyword evidence="5 6" id="KW-0472">Membrane</keyword>
<dbReference type="InterPro" id="IPR000620">
    <property type="entry name" value="EamA_dom"/>
</dbReference>
<feature type="transmembrane region" description="Helical" evidence="6">
    <location>
        <begin position="202"/>
        <end position="222"/>
    </location>
</feature>
<feature type="domain" description="EamA" evidence="7">
    <location>
        <begin position="32"/>
        <end position="158"/>
    </location>
</feature>
<evidence type="ECO:0000256" key="3">
    <source>
        <dbReference type="ARBA" id="ARBA00022692"/>
    </source>
</evidence>
<dbReference type="SUPFAM" id="SSF103481">
    <property type="entry name" value="Multidrug resistance efflux transporter EmrE"/>
    <property type="match status" value="2"/>
</dbReference>
<feature type="transmembrane region" description="Helical" evidence="6">
    <location>
        <begin position="86"/>
        <end position="107"/>
    </location>
</feature>